<protein>
    <recommendedName>
        <fullName evidence="2">EF-hand domain-containing protein</fullName>
    </recommendedName>
</protein>
<dbReference type="GO" id="GO:0005509">
    <property type="term" value="F:calcium ion binding"/>
    <property type="evidence" value="ECO:0007669"/>
    <property type="project" value="InterPro"/>
</dbReference>
<reference evidence="3 4" key="1">
    <citation type="submission" date="2021-07" db="EMBL/GenBank/DDBJ databases">
        <title>The Aristolochia fimbriata genome: insights into angiosperm evolution, floral development and chemical biosynthesis.</title>
        <authorList>
            <person name="Jiao Y."/>
        </authorList>
    </citation>
    <scope>NUCLEOTIDE SEQUENCE [LARGE SCALE GENOMIC DNA]</scope>
    <source>
        <strain evidence="3">IBCAS-2021</strain>
        <tissue evidence="3">Leaf</tissue>
    </source>
</reference>
<evidence type="ECO:0000313" key="4">
    <source>
        <dbReference type="Proteomes" id="UP000825729"/>
    </source>
</evidence>
<feature type="domain" description="EF-hand" evidence="2">
    <location>
        <begin position="73"/>
        <end position="114"/>
    </location>
</feature>
<accession>A0AAV7FE88</accession>
<evidence type="ECO:0000256" key="1">
    <source>
        <dbReference type="SAM" id="MobiDB-lite"/>
    </source>
</evidence>
<dbReference type="InterPro" id="IPR044205">
    <property type="entry name" value="KIC/PBP1/KRP1"/>
</dbReference>
<keyword evidence="4" id="KW-1185">Reference proteome</keyword>
<comment type="caution">
    <text evidence="3">The sequence shown here is derived from an EMBL/GenBank/DDBJ whole genome shotgun (WGS) entry which is preliminary data.</text>
</comment>
<dbReference type="AlphaFoldDB" id="A0AAV7FE88"/>
<evidence type="ECO:0000259" key="2">
    <source>
        <dbReference type="Pfam" id="PF13833"/>
    </source>
</evidence>
<name>A0AAV7FE88_ARIFI</name>
<dbReference type="EMBL" id="JAINDJ010000002">
    <property type="protein sequence ID" value="KAG9458485.1"/>
    <property type="molecule type" value="Genomic_DNA"/>
</dbReference>
<gene>
    <name evidence="3" type="ORF">H6P81_002993</name>
</gene>
<dbReference type="Pfam" id="PF13833">
    <property type="entry name" value="EF-hand_8"/>
    <property type="match status" value="1"/>
</dbReference>
<sequence>MSLSTGAAEKGRRKLRFDRARSVRPASRSGTPETPDSASSSSTTTTISSPKLDFGGVCEGGVLWVPVLRRPRKGLITSESLRRNSGVVGMEGMSREDAEEMVKEGDLDGDDALNEIEDEVSGVNCSRIETLPHRTVNLA</sequence>
<dbReference type="Gene3D" id="1.10.238.10">
    <property type="entry name" value="EF-hand"/>
    <property type="match status" value="1"/>
</dbReference>
<feature type="region of interest" description="Disordered" evidence="1">
    <location>
        <begin position="1"/>
        <end position="53"/>
    </location>
</feature>
<organism evidence="3 4">
    <name type="scientific">Aristolochia fimbriata</name>
    <name type="common">White veined hardy Dutchman's pipe vine</name>
    <dbReference type="NCBI Taxonomy" id="158543"/>
    <lineage>
        <taxon>Eukaryota</taxon>
        <taxon>Viridiplantae</taxon>
        <taxon>Streptophyta</taxon>
        <taxon>Embryophyta</taxon>
        <taxon>Tracheophyta</taxon>
        <taxon>Spermatophyta</taxon>
        <taxon>Magnoliopsida</taxon>
        <taxon>Magnoliidae</taxon>
        <taxon>Piperales</taxon>
        <taxon>Aristolochiaceae</taxon>
        <taxon>Aristolochia</taxon>
    </lineage>
</organism>
<dbReference type="PANTHER" id="PTHR47319:SF4">
    <property type="entry name" value="CALCIUM-BINDING PROTEIN KIC"/>
    <property type="match status" value="1"/>
</dbReference>
<proteinExistence type="predicted"/>
<evidence type="ECO:0000313" key="3">
    <source>
        <dbReference type="EMBL" id="KAG9458485.1"/>
    </source>
</evidence>
<dbReference type="InterPro" id="IPR002048">
    <property type="entry name" value="EF_hand_dom"/>
</dbReference>
<dbReference type="Proteomes" id="UP000825729">
    <property type="component" value="Unassembled WGS sequence"/>
</dbReference>
<dbReference type="PANTHER" id="PTHR47319">
    <property type="entry name" value="CALCIUM-BINDING PROTEIN KIC"/>
    <property type="match status" value="1"/>
</dbReference>
<feature type="compositionally biased region" description="Low complexity" evidence="1">
    <location>
        <begin position="31"/>
        <end position="50"/>
    </location>
</feature>